<sequence>MKLKTLKPRIAMAGSRLATAPTPSATRLTGRRLQERRLRVWSADPHCAHCGKLTVYPYGFELDHKVSLNDGGADTDENTQVLCVSRDAHGRKVGCHDAKTREDMGYRQRA</sequence>
<comment type="caution">
    <text evidence="2">The sequence shown here is derived from an EMBL/GenBank/DDBJ whole genome shotgun (WGS) entry which is preliminary data.</text>
</comment>
<keyword evidence="2" id="KW-0255">Endonuclease</keyword>
<gene>
    <name evidence="2" type="ORF">C1I89_23895</name>
</gene>
<dbReference type="CDD" id="cd00085">
    <property type="entry name" value="HNHc"/>
    <property type="match status" value="1"/>
</dbReference>
<dbReference type="InterPro" id="IPR003615">
    <property type="entry name" value="HNH_nuc"/>
</dbReference>
<dbReference type="AlphaFoldDB" id="A0A2N8KEG7"/>
<keyword evidence="2" id="KW-0540">Nuclease</keyword>
<dbReference type="GO" id="GO:0004519">
    <property type="term" value="F:endonuclease activity"/>
    <property type="evidence" value="ECO:0007669"/>
    <property type="project" value="UniProtKB-KW"/>
</dbReference>
<protein>
    <submittedName>
        <fullName evidence="2">HNH endonuclease</fullName>
    </submittedName>
</protein>
<keyword evidence="2" id="KW-0378">Hydrolase</keyword>
<proteinExistence type="predicted"/>
<reference evidence="2 3" key="1">
    <citation type="submission" date="2018-01" db="EMBL/GenBank/DDBJ databases">
        <title>The draft genome of an aniline degradation strain ANB-1.</title>
        <authorList>
            <person name="Zhang L."/>
            <person name="Jiang J."/>
        </authorList>
    </citation>
    <scope>NUCLEOTIDE SEQUENCE [LARGE SCALE GENOMIC DNA]</scope>
    <source>
        <strain evidence="2 3">ANB-1</strain>
    </source>
</reference>
<dbReference type="RefSeq" id="WP_102774921.1">
    <property type="nucleotide sequence ID" value="NZ_POQS01000006.1"/>
</dbReference>
<evidence type="ECO:0000259" key="1">
    <source>
        <dbReference type="SMART" id="SM00507"/>
    </source>
</evidence>
<evidence type="ECO:0000313" key="3">
    <source>
        <dbReference type="Proteomes" id="UP000235994"/>
    </source>
</evidence>
<feature type="domain" description="HNH nuclease" evidence="1">
    <location>
        <begin position="35"/>
        <end position="88"/>
    </location>
</feature>
<organism evidence="2 3">
    <name type="scientific">Achromobacter pulmonis</name>
    <dbReference type="NCBI Taxonomy" id="1389932"/>
    <lineage>
        <taxon>Bacteria</taxon>
        <taxon>Pseudomonadati</taxon>
        <taxon>Pseudomonadota</taxon>
        <taxon>Betaproteobacteria</taxon>
        <taxon>Burkholderiales</taxon>
        <taxon>Alcaligenaceae</taxon>
        <taxon>Achromobacter</taxon>
    </lineage>
</organism>
<dbReference type="EMBL" id="POQS01000006">
    <property type="protein sequence ID" value="PND31848.1"/>
    <property type="molecule type" value="Genomic_DNA"/>
</dbReference>
<name>A0A2N8KEG7_9BURK</name>
<accession>A0A2N8KEG7</accession>
<keyword evidence="3" id="KW-1185">Reference proteome</keyword>
<dbReference type="Proteomes" id="UP000235994">
    <property type="component" value="Unassembled WGS sequence"/>
</dbReference>
<dbReference type="SMART" id="SM00507">
    <property type="entry name" value="HNHc"/>
    <property type="match status" value="1"/>
</dbReference>
<dbReference type="GO" id="GO:0003676">
    <property type="term" value="F:nucleic acid binding"/>
    <property type="evidence" value="ECO:0007669"/>
    <property type="project" value="InterPro"/>
</dbReference>
<dbReference type="GO" id="GO:0008270">
    <property type="term" value="F:zinc ion binding"/>
    <property type="evidence" value="ECO:0007669"/>
    <property type="project" value="InterPro"/>
</dbReference>
<dbReference type="Gene3D" id="1.10.30.50">
    <property type="match status" value="1"/>
</dbReference>
<evidence type="ECO:0000313" key="2">
    <source>
        <dbReference type="EMBL" id="PND31848.1"/>
    </source>
</evidence>
<dbReference type="InterPro" id="IPR002711">
    <property type="entry name" value="HNH"/>
</dbReference>
<dbReference type="Pfam" id="PF01844">
    <property type="entry name" value="HNH"/>
    <property type="match status" value="1"/>
</dbReference>